<evidence type="ECO:0000256" key="2">
    <source>
        <dbReference type="SAM" id="SignalP"/>
    </source>
</evidence>
<evidence type="ECO:0000256" key="1">
    <source>
        <dbReference type="SAM" id="MobiDB-lite"/>
    </source>
</evidence>
<sequence>MWLPSFVILVLCLLSRVTAVSQESRKQQKQGGLEPTSRQGGEPAKTSDVTKKNGKAEEQLVTLCNVRSSSTALSLESSGKDLVKDVKFGSCANARLGEPKTSVTVHDMKGQRESVSLNIASVSLGSSKEEKDRGGDGHHRAFLVVVGEKKTSVRQFPSQSLVEGLAVVPVNDLEADAGALRGTLTYPGQKEEQGVSDTGSMALDFFSSSPQLLQRLPAKVEVEVGEHREEVILAARTAASSPSFKGTFLVVASQTGTRGSPVSLLSLPVPVGVDLTEDPTLEEAGTVAQRKDAKSREKETAVKGGGDGIHQLTALGQLGESGQQKKTQSKEKTETKGREAEDPVPEDSSAVSTPTSDRFNMTAYNENWHNEYGRFAVQEGANKTSEQSKGRVDSPFSSLVVFCTLAVFWVSGVY</sequence>
<feature type="compositionally biased region" description="Basic and acidic residues" evidence="1">
    <location>
        <begin position="289"/>
        <end position="301"/>
    </location>
</feature>
<feature type="region of interest" description="Disordered" evidence="1">
    <location>
        <begin position="276"/>
        <end position="358"/>
    </location>
</feature>
<dbReference type="VEuPathDB" id="CryptoDB:Cvel_8748"/>
<keyword evidence="2" id="KW-0732">Signal</keyword>
<protein>
    <submittedName>
        <fullName evidence="3">Uncharacterized protein</fullName>
    </submittedName>
</protein>
<name>A0A0G4HUW6_9ALVE</name>
<proteinExistence type="predicted"/>
<feature type="region of interest" description="Disordered" evidence="1">
    <location>
        <begin position="23"/>
        <end position="54"/>
    </location>
</feature>
<feature type="chain" id="PRO_5005192399" evidence="2">
    <location>
        <begin position="20"/>
        <end position="414"/>
    </location>
</feature>
<dbReference type="AlphaFoldDB" id="A0A0G4HUW6"/>
<dbReference type="EMBL" id="CDMZ01003980">
    <property type="protein sequence ID" value="CEM48258.1"/>
    <property type="molecule type" value="Genomic_DNA"/>
</dbReference>
<reference evidence="3" key="1">
    <citation type="submission" date="2014-11" db="EMBL/GenBank/DDBJ databases">
        <authorList>
            <person name="Otto D Thomas"/>
            <person name="Naeem Raeece"/>
        </authorList>
    </citation>
    <scope>NUCLEOTIDE SEQUENCE</scope>
</reference>
<accession>A0A0G4HUW6</accession>
<gene>
    <name evidence="3" type="ORF">Cvel_8748</name>
</gene>
<feature type="compositionally biased region" description="Polar residues" evidence="1">
    <location>
        <begin position="349"/>
        <end position="358"/>
    </location>
</feature>
<feature type="signal peptide" evidence="2">
    <location>
        <begin position="1"/>
        <end position="19"/>
    </location>
</feature>
<organism evidence="3">
    <name type="scientific">Chromera velia CCMP2878</name>
    <dbReference type="NCBI Taxonomy" id="1169474"/>
    <lineage>
        <taxon>Eukaryota</taxon>
        <taxon>Sar</taxon>
        <taxon>Alveolata</taxon>
        <taxon>Colpodellida</taxon>
        <taxon>Chromeraceae</taxon>
        <taxon>Chromera</taxon>
    </lineage>
</organism>
<evidence type="ECO:0000313" key="3">
    <source>
        <dbReference type="EMBL" id="CEM48258.1"/>
    </source>
</evidence>
<feature type="compositionally biased region" description="Basic and acidic residues" evidence="1">
    <location>
        <begin position="328"/>
        <end position="341"/>
    </location>
</feature>